<evidence type="ECO:0000256" key="7">
    <source>
        <dbReference type="ARBA" id="ARBA00008853"/>
    </source>
</evidence>
<dbReference type="InterPro" id="IPR008367">
    <property type="entry name" value="Regucalcin"/>
</dbReference>
<keyword evidence="12" id="KW-0378">Hydrolase</keyword>
<comment type="cofactor">
    <cofactor evidence="5">
        <name>Zn(2+)</name>
        <dbReference type="ChEBI" id="CHEBI:29105"/>
    </cofactor>
</comment>
<dbReference type="PANTHER" id="PTHR10907">
    <property type="entry name" value="REGUCALCIN"/>
    <property type="match status" value="1"/>
</dbReference>
<evidence type="ECO:0000259" key="15">
    <source>
        <dbReference type="Pfam" id="PF08450"/>
    </source>
</evidence>
<comment type="cofactor">
    <cofactor evidence="2">
        <name>Ca(2+)</name>
        <dbReference type="ChEBI" id="CHEBI:29108"/>
    </cofactor>
</comment>
<dbReference type="PANTHER" id="PTHR10907:SF47">
    <property type="entry name" value="REGUCALCIN"/>
    <property type="match status" value="1"/>
</dbReference>
<evidence type="ECO:0000256" key="5">
    <source>
        <dbReference type="ARBA" id="ARBA00001947"/>
    </source>
</evidence>
<evidence type="ECO:0000256" key="8">
    <source>
        <dbReference type="ARBA" id="ARBA00013227"/>
    </source>
</evidence>
<dbReference type="Proteomes" id="UP001056201">
    <property type="component" value="Chromosome 1"/>
</dbReference>
<dbReference type="Gene3D" id="2.120.10.30">
    <property type="entry name" value="TolB, C-terminal domain"/>
    <property type="match status" value="1"/>
</dbReference>
<dbReference type="InterPro" id="IPR013658">
    <property type="entry name" value="SGL"/>
</dbReference>
<evidence type="ECO:0000256" key="2">
    <source>
        <dbReference type="ARBA" id="ARBA00001913"/>
    </source>
</evidence>
<keyword evidence="11" id="KW-0479">Metal-binding</keyword>
<keyword evidence="13" id="KW-0106">Calcium</keyword>
<name>A0ABY4S729_AQUTE</name>
<proteinExistence type="inferred from homology"/>
<protein>
    <recommendedName>
        <fullName evidence="9">Regucalcin</fullName>
        <ecNumber evidence="8">3.1.1.17</ecNumber>
    </recommendedName>
    <alternativeName>
        <fullName evidence="14">Gluconolactonase</fullName>
    </alternativeName>
</protein>
<evidence type="ECO:0000256" key="9">
    <source>
        <dbReference type="ARBA" id="ARBA00016808"/>
    </source>
</evidence>
<comment type="catalytic activity">
    <reaction evidence="1">
        <text>D-glucono-1,5-lactone + H2O = D-gluconate + H(+)</text>
        <dbReference type="Rhea" id="RHEA:10440"/>
        <dbReference type="ChEBI" id="CHEBI:15377"/>
        <dbReference type="ChEBI" id="CHEBI:15378"/>
        <dbReference type="ChEBI" id="CHEBI:16217"/>
        <dbReference type="ChEBI" id="CHEBI:18391"/>
        <dbReference type="EC" id="3.1.1.17"/>
    </reaction>
</comment>
<reference evidence="16" key="1">
    <citation type="submission" date="2022-05" db="EMBL/GenBank/DDBJ databases">
        <title>An RpoN-dependent PEP-CTERM gene is involved in floc formation of an Aquincola tertiaricarbonis strain.</title>
        <authorList>
            <person name="Qiu D."/>
            <person name="Xia M."/>
        </authorList>
    </citation>
    <scope>NUCLEOTIDE SEQUENCE</scope>
    <source>
        <strain evidence="16">RN12</strain>
    </source>
</reference>
<evidence type="ECO:0000256" key="6">
    <source>
        <dbReference type="ARBA" id="ARBA00004496"/>
    </source>
</evidence>
<keyword evidence="17" id="KW-1185">Reference proteome</keyword>
<dbReference type="PRINTS" id="PR01790">
    <property type="entry name" value="SMP30FAMILY"/>
</dbReference>
<evidence type="ECO:0000313" key="17">
    <source>
        <dbReference type="Proteomes" id="UP001056201"/>
    </source>
</evidence>
<dbReference type="Pfam" id="PF08450">
    <property type="entry name" value="SGL"/>
    <property type="match status" value="1"/>
</dbReference>
<dbReference type="PRINTS" id="PR01791">
    <property type="entry name" value="REGUCALCIN"/>
</dbReference>
<accession>A0ABY4S729</accession>
<organism evidence="16 17">
    <name type="scientific">Aquincola tertiaricarbonis</name>
    <dbReference type="NCBI Taxonomy" id="391953"/>
    <lineage>
        <taxon>Bacteria</taxon>
        <taxon>Pseudomonadati</taxon>
        <taxon>Pseudomonadota</taxon>
        <taxon>Betaproteobacteria</taxon>
        <taxon>Burkholderiales</taxon>
        <taxon>Sphaerotilaceae</taxon>
        <taxon>Aquincola</taxon>
    </lineage>
</organism>
<evidence type="ECO:0000256" key="1">
    <source>
        <dbReference type="ARBA" id="ARBA00001589"/>
    </source>
</evidence>
<dbReference type="EC" id="3.1.1.17" evidence="8"/>
<evidence type="ECO:0000256" key="13">
    <source>
        <dbReference type="ARBA" id="ARBA00022837"/>
    </source>
</evidence>
<evidence type="ECO:0000256" key="4">
    <source>
        <dbReference type="ARBA" id="ARBA00001946"/>
    </source>
</evidence>
<dbReference type="InterPro" id="IPR011042">
    <property type="entry name" value="6-blade_b-propeller_TolB-like"/>
</dbReference>
<sequence>MQAGTPFEIAGSAVRCVWPAAAQLGEGTWWSQRRQALWWLDILGQQLMLYTPATGAWRSWPMDDMVSAVAECAEGGALLVTVRRGYARFEPDVPGARLVMLHTPASEPASNRFNDGKCDAAGRFWGGSMDFDCERPTGALYRYGPAGDCTRVDEGYTVVNGPTWSADGRRMYVNNTARNRIHLYDFDPATGDISGKRSWLRFEPGEGLPDGMTTDAQGRLWIAHWGGSCVSCRDPETGQVLGRIRLPTQHVTDCAFGGPSLETLFISTARTGLTEAELRAQPLAGALFQVDLGGLARGVAPTYFAGAAHAPA</sequence>
<feature type="domain" description="SMP-30/Gluconolactonase/LRE-like region" evidence="15">
    <location>
        <begin position="24"/>
        <end position="270"/>
    </location>
</feature>
<comment type="cofactor">
    <cofactor evidence="4">
        <name>Mg(2+)</name>
        <dbReference type="ChEBI" id="CHEBI:18420"/>
    </cofactor>
</comment>
<evidence type="ECO:0000256" key="3">
    <source>
        <dbReference type="ARBA" id="ARBA00001936"/>
    </source>
</evidence>
<gene>
    <name evidence="16" type="ORF">MW290_14175</name>
</gene>
<dbReference type="RefSeq" id="WP_250195299.1">
    <property type="nucleotide sequence ID" value="NZ_CP097635.1"/>
</dbReference>
<evidence type="ECO:0000256" key="12">
    <source>
        <dbReference type="ARBA" id="ARBA00022801"/>
    </source>
</evidence>
<evidence type="ECO:0000313" key="16">
    <source>
        <dbReference type="EMBL" id="URI07034.1"/>
    </source>
</evidence>
<keyword evidence="10" id="KW-0963">Cytoplasm</keyword>
<evidence type="ECO:0000256" key="14">
    <source>
        <dbReference type="ARBA" id="ARBA00032464"/>
    </source>
</evidence>
<evidence type="ECO:0000256" key="10">
    <source>
        <dbReference type="ARBA" id="ARBA00022490"/>
    </source>
</evidence>
<dbReference type="InterPro" id="IPR005511">
    <property type="entry name" value="SMP-30"/>
</dbReference>
<dbReference type="SUPFAM" id="SSF63829">
    <property type="entry name" value="Calcium-dependent phosphotriesterase"/>
    <property type="match status" value="1"/>
</dbReference>
<comment type="subcellular location">
    <subcellularLocation>
        <location evidence="6">Cytoplasm</location>
    </subcellularLocation>
</comment>
<evidence type="ECO:0000256" key="11">
    <source>
        <dbReference type="ARBA" id="ARBA00022723"/>
    </source>
</evidence>
<comment type="similarity">
    <text evidence="7">Belongs to the SMP-30/CGR1 family.</text>
</comment>
<dbReference type="EMBL" id="CP097635">
    <property type="protein sequence ID" value="URI07034.1"/>
    <property type="molecule type" value="Genomic_DNA"/>
</dbReference>
<comment type="cofactor">
    <cofactor evidence="3">
        <name>Mn(2+)</name>
        <dbReference type="ChEBI" id="CHEBI:29035"/>
    </cofactor>
</comment>